<dbReference type="EMBL" id="NESQ01000470">
    <property type="protein sequence ID" value="PUU72754.1"/>
    <property type="molecule type" value="Genomic_DNA"/>
</dbReference>
<comment type="caution">
    <text evidence="1">The sequence shown here is derived from an EMBL/GenBank/DDBJ whole genome shotgun (WGS) entry which is preliminary data.</text>
</comment>
<protein>
    <submittedName>
        <fullName evidence="1">Uncharacterized protein</fullName>
    </submittedName>
</protein>
<reference evidence="1 2" key="1">
    <citation type="submission" date="2017-04" db="EMBL/GenBank/DDBJ databases">
        <title>Draft genome sequence of Tuber borchii Vittad., a whitish edible truffle.</title>
        <authorList>
            <consortium name="DOE Joint Genome Institute"/>
            <person name="Murat C."/>
            <person name="Kuo A."/>
            <person name="Barry K.W."/>
            <person name="Clum A."/>
            <person name="Dockter R.B."/>
            <person name="Fauchery L."/>
            <person name="Iotti M."/>
            <person name="Kohler A."/>
            <person name="Labutti K."/>
            <person name="Lindquist E.A."/>
            <person name="Lipzen A."/>
            <person name="Ohm R.A."/>
            <person name="Wang M."/>
            <person name="Grigoriev I.V."/>
            <person name="Zambonelli A."/>
            <person name="Martin F.M."/>
        </authorList>
    </citation>
    <scope>NUCLEOTIDE SEQUENCE [LARGE SCALE GENOMIC DNA]</scope>
    <source>
        <strain evidence="1 2">Tbo3840</strain>
    </source>
</reference>
<dbReference type="OrthoDB" id="4927525at2759"/>
<gene>
    <name evidence="1" type="ORF">B9Z19DRAFT_1008280</name>
</gene>
<accession>A0A2T6ZBF9</accession>
<keyword evidence="2" id="KW-1185">Reference proteome</keyword>
<evidence type="ECO:0000313" key="1">
    <source>
        <dbReference type="EMBL" id="PUU72754.1"/>
    </source>
</evidence>
<dbReference type="Proteomes" id="UP000244722">
    <property type="component" value="Unassembled WGS sequence"/>
</dbReference>
<name>A0A2T6ZBF9_TUBBO</name>
<evidence type="ECO:0000313" key="2">
    <source>
        <dbReference type="Proteomes" id="UP000244722"/>
    </source>
</evidence>
<proteinExistence type="predicted"/>
<organism evidence="1 2">
    <name type="scientific">Tuber borchii</name>
    <name type="common">White truffle</name>
    <dbReference type="NCBI Taxonomy" id="42251"/>
    <lineage>
        <taxon>Eukaryota</taxon>
        <taxon>Fungi</taxon>
        <taxon>Dikarya</taxon>
        <taxon>Ascomycota</taxon>
        <taxon>Pezizomycotina</taxon>
        <taxon>Pezizomycetes</taxon>
        <taxon>Pezizales</taxon>
        <taxon>Tuberaceae</taxon>
        <taxon>Tuber</taxon>
    </lineage>
</organism>
<dbReference type="AlphaFoldDB" id="A0A2T6ZBF9"/>
<sequence>KAYQLAIDSRLYTAIITRPDILRIVCYLLQFLSDTSESHMPIVMNIFCYLEHTPYSAKIVVAL</sequence>
<feature type="non-terminal residue" evidence="1">
    <location>
        <position position="1"/>
    </location>
</feature>